<name>A0A381WTU8_9ZZZZ</name>
<evidence type="ECO:0000313" key="2">
    <source>
        <dbReference type="EMBL" id="SVA55949.1"/>
    </source>
</evidence>
<evidence type="ECO:0000256" key="1">
    <source>
        <dbReference type="SAM" id="MobiDB-lite"/>
    </source>
</evidence>
<accession>A0A381WTU8</accession>
<feature type="compositionally biased region" description="Basic residues" evidence="1">
    <location>
        <begin position="96"/>
        <end position="110"/>
    </location>
</feature>
<feature type="region of interest" description="Disordered" evidence="1">
    <location>
        <begin position="86"/>
        <end position="110"/>
    </location>
</feature>
<reference evidence="2" key="1">
    <citation type="submission" date="2018-05" db="EMBL/GenBank/DDBJ databases">
        <authorList>
            <person name="Lanie J.A."/>
            <person name="Ng W.-L."/>
            <person name="Kazmierczak K.M."/>
            <person name="Andrzejewski T.M."/>
            <person name="Davidsen T.M."/>
            <person name="Wayne K.J."/>
            <person name="Tettelin H."/>
            <person name="Glass J.I."/>
            <person name="Rusch D."/>
            <person name="Podicherti R."/>
            <person name="Tsui H.-C.T."/>
            <person name="Winkler M.E."/>
        </authorList>
    </citation>
    <scope>NUCLEOTIDE SEQUENCE</scope>
</reference>
<proteinExistence type="predicted"/>
<sequence>MQTCENCGHDYNEFTSGTPASENLCDDCDPRPYLHSNKFANRLTQYENKKLARNIGGCPKCGSKDLEGWVAGGQEGFTCASCGHDQTTKIDDTTYHRKHPDKNFNRKRGS</sequence>
<dbReference type="AlphaFoldDB" id="A0A381WTU8"/>
<dbReference type="EMBL" id="UINC01012869">
    <property type="protein sequence ID" value="SVA55949.1"/>
    <property type="molecule type" value="Genomic_DNA"/>
</dbReference>
<protein>
    <submittedName>
        <fullName evidence="2">Uncharacterized protein</fullName>
    </submittedName>
</protein>
<organism evidence="2">
    <name type="scientific">marine metagenome</name>
    <dbReference type="NCBI Taxonomy" id="408172"/>
    <lineage>
        <taxon>unclassified sequences</taxon>
        <taxon>metagenomes</taxon>
        <taxon>ecological metagenomes</taxon>
    </lineage>
</organism>
<feature type="compositionally biased region" description="Basic and acidic residues" evidence="1">
    <location>
        <begin position="86"/>
        <end position="95"/>
    </location>
</feature>
<gene>
    <name evidence="2" type="ORF">METZ01_LOCUS108803</name>
</gene>